<proteinExistence type="predicted"/>
<reference evidence="2" key="1">
    <citation type="journal article" date="2014" name="Front. Microbiol.">
        <title>High frequency of phylogenetically diverse reductive dehalogenase-homologous genes in deep subseafloor sedimentary metagenomes.</title>
        <authorList>
            <person name="Kawai M."/>
            <person name="Futagami T."/>
            <person name="Toyoda A."/>
            <person name="Takaki Y."/>
            <person name="Nishi S."/>
            <person name="Hori S."/>
            <person name="Arai W."/>
            <person name="Tsubouchi T."/>
            <person name="Morono Y."/>
            <person name="Uchiyama I."/>
            <person name="Ito T."/>
            <person name="Fujiyama A."/>
            <person name="Inagaki F."/>
            <person name="Takami H."/>
        </authorList>
    </citation>
    <scope>NUCLEOTIDE SEQUENCE</scope>
    <source>
        <strain evidence="2">Expedition CK06-06</strain>
    </source>
</reference>
<sequence>SFGLPDRTLLNSAFLAIIIAAGVTCPIVNVAKIRPIVLAADLVLGHDRRARRYTEAYRQRQAAESI</sequence>
<evidence type="ECO:0000256" key="1">
    <source>
        <dbReference type="SAM" id="Phobius"/>
    </source>
</evidence>
<protein>
    <submittedName>
        <fullName evidence="2">Uncharacterized protein</fullName>
    </submittedName>
</protein>
<accession>X1GDU9</accession>
<evidence type="ECO:0000313" key="2">
    <source>
        <dbReference type="EMBL" id="GAH56051.1"/>
    </source>
</evidence>
<dbReference type="EMBL" id="BARU01025020">
    <property type="protein sequence ID" value="GAH56051.1"/>
    <property type="molecule type" value="Genomic_DNA"/>
</dbReference>
<dbReference type="InterPro" id="IPR011005">
    <property type="entry name" value="Dihydropteroate_synth-like_sf"/>
</dbReference>
<feature type="non-terminal residue" evidence="2">
    <location>
        <position position="1"/>
    </location>
</feature>
<dbReference type="AlphaFoldDB" id="X1GDU9"/>
<keyword evidence="1" id="KW-0472">Membrane</keyword>
<organism evidence="2">
    <name type="scientific">marine sediment metagenome</name>
    <dbReference type="NCBI Taxonomy" id="412755"/>
    <lineage>
        <taxon>unclassified sequences</taxon>
        <taxon>metagenomes</taxon>
        <taxon>ecological metagenomes</taxon>
    </lineage>
</organism>
<dbReference type="SUPFAM" id="SSF51717">
    <property type="entry name" value="Dihydropteroate synthetase-like"/>
    <property type="match status" value="1"/>
</dbReference>
<keyword evidence="1" id="KW-0812">Transmembrane</keyword>
<gene>
    <name evidence="2" type="ORF">S03H2_40366</name>
</gene>
<keyword evidence="1" id="KW-1133">Transmembrane helix</keyword>
<comment type="caution">
    <text evidence="2">The sequence shown here is derived from an EMBL/GenBank/DDBJ whole genome shotgun (WGS) entry which is preliminary data.</text>
</comment>
<feature type="transmembrane region" description="Helical" evidence="1">
    <location>
        <begin position="12"/>
        <end position="31"/>
    </location>
</feature>
<name>X1GDU9_9ZZZZ</name>
<dbReference type="Gene3D" id="3.20.20.20">
    <property type="entry name" value="Dihydropteroate synthase-like"/>
    <property type="match status" value="1"/>
</dbReference>